<name>A0ABN8PVF2_9CNID</name>
<accession>A0ABN8PVF2</accession>
<keyword evidence="4" id="KW-1185">Reference proteome</keyword>
<organism evidence="3 4">
    <name type="scientific">Porites evermanni</name>
    <dbReference type="NCBI Taxonomy" id="104178"/>
    <lineage>
        <taxon>Eukaryota</taxon>
        <taxon>Metazoa</taxon>
        <taxon>Cnidaria</taxon>
        <taxon>Anthozoa</taxon>
        <taxon>Hexacorallia</taxon>
        <taxon>Scleractinia</taxon>
        <taxon>Fungiina</taxon>
        <taxon>Poritidae</taxon>
        <taxon>Porites</taxon>
    </lineage>
</organism>
<feature type="transmembrane region" description="Helical" evidence="1">
    <location>
        <begin position="9"/>
        <end position="26"/>
    </location>
</feature>
<comment type="caution">
    <text evidence="3">The sequence shown here is derived from an EMBL/GenBank/DDBJ whole genome shotgun (WGS) entry which is preliminary data.</text>
</comment>
<reference evidence="3 4" key="1">
    <citation type="submission" date="2022-05" db="EMBL/GenBank/DDBJ databases">
        <authorList>
            <consortium name="Genoscope - CEA"/>
            <person name="William W."/>
        </authorList>
    </citation>
    <scope>NUCLEOTIDE SEQUENCE [LARGE SCALE GENOMIC DNA]</scope>
</reference>
<keyword evidence="1" id="KW-0812">Transmembrane</keyword>
<dbReference type="PANTHER" id="PTHR10704">
    <property type="entry name" value="CARBOHYDRATE SULFOTRANSFERASE"/>
    <property type="match status" value="1"/>
</dbReference>
<gene>
    <name evidence="3" type="ORF">PEVE_00000344</name>
</gene>
<dbReference type="InterPro" id="IPR000863">
    <property type="entry name" value="Sulfotransferase_dom"/>
</dbReference>
<evidence type="ECO:0000259" key="2">
    <source>
        <dbReference type="Pfam" id="PF00685"/>
    </source>
</evidence>
<dbReference type="Gene3D" id="3.40.50.300">
    <property type="entry name" value="P-loop containing nucleotide triphosphate hydrolases"/>
    <property type="match status" value="1"/>
</dbReference>
<dbReference type="Proteomes" id="UP001159427">
    <property type="component" value="Unassembled WGS sequence"/>
</dbReference>
<evidence type="ECO:0000313" key="4">
    <source>
        <dbReference type="Proteomes" id="UP001159427"/>
    </source>
</evidence>
<protein>
    <recommendedName>
        <fullName evidence="2">Sulfotransferase domain-containing protein</fullName>
    </recommendedName>
</protein>
<keyword evidence="1" id="KW-0472">Membrane</keyword>
<evidence type="ECO:0000313" key="3">
    <source>
        <dbReference type="EMBL" id="CAH3151189.1"/>
    </source>
</evidence>
<dbReference type="InterPro" id="IPR051135">
    <property type="entry name" value="Gal/GlcNAc/GalNAc_ST"/>
</dbReference>
<dbReference type="EMBL" id="CALNXI010001007">
    <property type="protein sequence ID" value="CAH3151189.1"/>
    <property type="molecule type" value="Genomic_DNA"/>
</dbReference>
<keyword evidence="1" id="KW-1133">Transmembrane helix</keyword>
<proteinExistence type="predicted"/>
<dbReference type="SUPFAM" id="SSF52540">
    <property type="entry name" value="P-loop containing nucleoside triphosphate hydrolases"/>
    <property type="match status" value="1"/>
</dbReference>
<evidence type="ECO:0000256" key="1">
    <source>
        <dbReference type="SAM" id="Phobius"/>
    </source>
</evidence>
<sequence length="413" mass="47660">MTVRTRKQTVFRIIALTILFLIFWFVRQNVLITSTLHVKHKDKQSLDFELDLSSLGANSKQTRRNIIIVSHGRSGSTITGDMFNHHPSVFYLHEPLQTVERISQFQKERKTSPDDPDYGSLMSEVLNGIFRCNFSRAVVEDLEHFYRHPSHPRASHAIASPPLCPYEINDSRWDPSLCPPLTSGSLGKVCRDNYKMTVAKILISRITGASIKHILESCSSAKVDCKIIFLVRDPRAVIASSRSVNFFKDSVRDVSRANFRAYSFTNCKQTEENLALVKSLSFRWRKRVMIQRYEDFAMDPLTGLSRLFDFAGLSVPEDVKTWLDKTTHPSSDHEELRSACRGYHPAFCTVDESTVAVNRWRWKVPLIDIDIMERYCKDLMQIMGYRPVDRSHELLSNISIPLFKKDYQVKGWF</sequence>
<dbReference type="PANTHER" id="PTHR10704:SF44">
    <property type="entry name" value="LD35051P-RELATED"/>
    <property type="match status" value="1"/>
</dbReference>
<dbReference type="InterPro" id="IPR027417">
    <property type="entry name" value="P-loop_NTPase"/>
</dbReference>
<feature type="domain" description="Sulfotransferase" evidence="2">
    <location>
        <begin position="64"/>
        <end position="319"/>
    </location>
</feature>
<dbReference type="Pfam" id="PF00685">
    <property type="entry name" value="Sulfotransfer_1"/>
    <property type="match status" value="1"/>
</dbReference>